<evidence type="ECO:0000256" key="5">
    <source>
        <dbReference type="ARBA" id="ARBA00022679"/>
    </source>
</evidence>
<dbReference type="PANTHER" id="PTHR45768">
    <property type="entry name" value="E3 UBIQUITIN-PROTEIN LIGASE RNF13-LIKE"/>
    <property type="match status" value="1"/>
</dbReference>
<evidence type="ECO:0000313" key="16">
    <source>
        <dbReference type="EMBL" id="CAH2069600.1"/>
    </source>
</evidence>
<keyword evidence="10" id="KW-0862">Zinc</keyword>
<dbReference type="Pfam" id="PF13639">
    <property type="entry name" value="zf-RING_2"/>
    <property type="match status" value="1"/>
</dbReference>
<dbReference type="Gene3D" id="3.30.40.10">
    <property type="entry name" value="Zinc/RING finger domain, C3HC4 (zinc finger)"/>
    <property type="match status" value="1"/>
</dbReference>
<evidence type="ECO:0000256" key="4">
    <source>
        <dbReference type="ARBA" id="ARBA00012483"/>
    </source>
</evidence>
<keyword evidence="12" id="KW-0472">Membrane</keyword>
<dbReference type="InterPro" id="IPR013083">
    <property type="entry name" value="Znf_RING/FYVE/PHD"/>
</dbReference>
<keyword evidence="5" id="KW-0808">Transferase</keyword>
<dbReference type="SUPFAM" id="SSF57850">
    <property type="entry name" value="RING/U-box"/>
    <property type="match status" value="1"/>
</dbReference>
<evidence type="ECO:0000256" key="13">
    <source>
        <dbReference type="ARBA" id="ARBA00024209"/>
    </source>
</evidence>
<keyword evidence="7" id="KW-0479">Metal-binding</keyword>
<dbReference type="EC" id="2.3.2.27" evidence="4"/>
<evidence type="ECO:0000256" key="11">
    <source>
        <dbReference type="ARBA" id="ARBA00022989"/>
    </source>
</evidence>
<dbReference type="Proteomes" id="UP000836841">
    <property type="component" value="Chromosome 6"/>
</dbReference>
<evidence type="ECO:0000256" key="2">
    <source>
        <dbReference type="ARBA" id="ARBA00004167"/>
    </source>
</evidence>
<evidence type="ECO:0000256" key="8">
    <source>
        <dbReference type="ARBA" id="ARBA00022771"/>
    </source>
</evidence>
<dbReference type="EMBL" id="OU466862">
    <property type="protein sequence ID" value="CAH2069600.1"/>
    <property type="molecule type" value="Genomic_DNA"/>
</dbReference>
<comment type="subcellular location">
    <subcellularLocation>
        <location evidence="2">Membrane</location>
        <topology evidence="2">Single-pass membrane protein</topology>
    </subcellularLocation>
</comment>
<comment type="pathway">
    <text evidence="3">Protein modification; protein ubiquitination.</text>
</comment>
<evidence type="ECO:0000313" key="17">
    <source>
        <dbReference type="Proteomes" id="UP000836841"/>
    </source>
</evidence>
<evidence type="ECO:0000256" key="14">
    <source>
        <dbReference type="PROSITE-ProRule" id="PRU00175"/>
    </source>
</evidence>
<accession>A0AAU9SRK2</accession>
<reference evidence="16 17" key="1">
    <citation type="submission" date="2022-03" db="EMBL/GenBank/DDBJ databases">
        <authorList>
            <person name="Nunn A."/>
            <person name="Chopra R."/>
            <person name="Nunn A."/>
            <person name="Contreras Garrido A."/>
        </authorList>
    </citation>
    <scope>NUCLEOTIDE SEQUENCE [LARGE SCALE GENOMIC DNA]</scope>
</reference>
<comment type="similarity">
    <text evidence="13">Belongs to the RING-type zinc finger family. ATL subfamily.</text>
</comment>
<dbReference type="PANTHER" id="PTHR45768:SF10">
    <property type="entry name" value="RING-H2 FINGER PROTEIN ATL13-RELATED"/>
    <property type="match status" value="1"/>
</dbReference>
<evidence type="ECO:0000256" key="6">
    <source>
        <dbReference type="ARBA" id="ARBA00022692"/>
    </source>
</evidence>
<dbReference type="GO" id="GO:0016020">
    <property type="term" value="C:membrane"/>
    <property type="evidence" value="ECO:0007669"/>
    <property type="project" value="UniProtKB-SubCell"/>
</dbReference>
<keyword evidence="6" id="KW-0812">Transmembrane</keyword>
<evidence type="ECO:0000256" key="10">
    <source>
        <dbReference type="ARBA" id="ARBA00022833"/>
    </source>
</evidence>
<evidence type="ECO:0000256" key="7">
    <source>
        <dbReference type="ARBA" id="ARBA00022723"/>
    </source>
</evidence>
<sequence>MKTYLLRLRIRLNDAYEESANATALQGQLQTIFNPHDSGVDQSFIDALPLFHYKTVIGHRHDVPFDCAVCLCEFKPEDEVRILPKCSHAFHVDCIDKWLLANSTCPLCRDNLLLSLTAPSSPPLVLQLESFQDSDSHLGSTHFDDVRLNISGENDESKPENEERDVLVNLGKFNIIEGNHESRT</sequence>
<comment type="catalytic activity">
    <reaction evidence="1">
        <text>S-ubiquitinyl-[E2 ubiquitin-conjugating enzyme]-L-cysteine + [acceptor protein]-L-lysine = [E2 ubiquitin-conjugating enzyme]-L-cysteine + N(6)-ubiquitinyl-[acceptor protein]-L-lysine.</text>
        <dbReference type="EC" id="2.3.2.27"/>
    </reaction>
</comment>
<dbReference type="SMART" id="SM00184">
    <property type="entry name" value="RING"/>
    <property type="match status" value="1"/>
</dbReference>
<keyword evidence="9" id="KW-0833">Ubl conjugation pathway</keyword>
<dbReference type="PROSITE" id="PS50089">
    <property type="entry name" value="ZF_RING_2"/>
    <property type="match status" value="1"/>
</dbReference>
<feature type="domain" description="RING-type" evidence="15">
    <location>
        <begin position="67"/>
        <end position="109"/>
    </location>
</feature>
<evidence type="ECO:0000256" key="9">
    <source>
        <dbReference type="ARBA" id="ARBA00022786"/>
    </source>
</evidence>
<evidence type="ECO:0000256" key="12">
    <source>
        <dbReference type="ARBA" id="ARBA00023136"/>
    </source>
</evidence>
<dbReference type="FunFam" id="3.30.40.10:FF:000187">
    <property type="entry name" value="E3 ubiquitin-protein ligase ATL6"/>
    <property type="match status" value="1"/>
</dbReference>
<keyword evidence="11" id="KW-1133">Transmembrane helix</keyword>
<dbReference type="GO" id="GO:0008270">
    <property type="term" value="F:zinc ion binding"/>
    <property type="evidence" value="ECO:0007669"/>
    <property type="project" value="UniProtKB-KW"/>
</dbReference>
<evidence type="ECO:0000256" key="1">
    <source>
        <dbReference type="ARBA" id="ARBA00000900"/>
    </source>
</evidence>
<dbReference type="CDD" id="cd16461">
    <property type="entry name" value="RING-H2_EL5-like"/>
    <property type="match status" value="1"/>
</dbReference>
<keyword evidence="8 14" id="KW-0863">Zinc-finger</keyword>
<proteinExistence type="inferred from homology"/>
<evidence type="ECO:0000256" key="3">
    <source>
        <dbReference type="ARBA" id="ARBA00004906"/>
    </source>
</evidence>
<organism evidence="16 17">
    <name type="scientific">Thlaspi arvense</name>
    <name type="common">Field penny-cress</name>
    <dbReference type="NCBI Taxonomy" id="13288"/>
    <lineage>
        <taxon>Eukaryota</taxon>
        <taxon>Viridiplantae</taxon>
        <taxon>Streptophyta</taxon>
        <taxon>Embryophyta</taxon>
        <taxon>Tracheophyta</taxon>
        <taxon>Spermatophyta</taxon>
        <taxon>Magnoliopsida</taxon>
        <taxon>eudicotyledons</taxon>
        <taxon>Gunneridae</taxon>
        <taxon>Pentapetalae</taxon>
        <taxon>rosids</taxon>
        <taxon>malvids</taxon>
        <taxon>Brassicales</taxon>
        <taxon>Brassicaceae</taxon>
        <taxon>Thlaspideae</taxon>
        <taxon>Thlaspi</taxon>
    </lineage>
</organism>
<name>A0AAU9SRK2_THLAR</name>
<dbReference type="GO" id="GO:0061630">
    <property type="term" value="F:ubiquitin protein ligase activity"/>
    <property type="evidence" value="ECO:0007669"/>
    <property type="project" value="UniProtKB-EC"/>
</dbReference>
<dbReference type="InterPro" id="IPR001841">
    <property type="entry name" value="Znf_RING"/>
</dbReference>
<keyword evidence="17" id="KW-1185">Reference proteome</keyword>
<evidence type="ECO:0000259" key="15">
    <source>
        <dbReference type="PROSITE" id="PS50089"/>
    </source>
</evidence>
<gene>
    <name evidence="16" type="ORF">TAV2_LOCUS19463</name>
</gene>
<protein>
    <recommendedName>
        <fullName evidence="4">RING-type E3 ubiquitin transferase</fullName>
        <ecNumber evidence="4">2.3.2.27</ecNumber>
    </recommendedName>
</protein>
<dbReference type="AlphaFoldDB" id="A0AAU9SRK2"/>